<dbReference type="Proteomes" id="UP000076154">
    <property type="component" value="Unassembled WGS sequence"/>
</dbReference>
<feature type="compositionally biased region" description="Polar residues" evidence="1">
    <location>
        <begin position="498"/>
        <end position="509"/>
    </location>
</feature>
<keyword evidence="3" id="KW-1185">Reference proteome</keyword>
<feature type="compositionally biased region" description="Low complexity" evidence="1">
    <location>
        <begin position="221"/>
        <end position="241"/>
    </location>
</feature>
<name>A0A369K253_HYPMA</name>
<feature type="region of interest" description="Disordered" evidence="1">
    <location>
        <begin position="218"/>
        <end position="248"/>
    </location>
</feature>
<reference evidence="2" key="1">
    <citation type="submission" date="2018-04" db="EMBL/GenBank/DDBJ databases">
        <title>Whole genome sequencing of Hypsizygus marmoreus.</title>
        <authorList>
            <person name="Choi I.-G."/>
            <person name="Min B."/>
            <person name="Kim J.-G."/>
            <person name="Kim S."/>
            <person name="Oh Y.-L."/>
            <person name="Kong W.-S."/>
            <person name="Park H."/>
            <person name="Jeong J."/>
            <person name="Song E.-S."/>
        </authorList>
    </citation>
    <scope>NUCLEOTIDE SEQUENCE [LARGE SCALE GENOMIC DNA]</scope>
    <source>
        <strain evidence="2">51987-8</strain>
    </source>
</reference>
<sequence>MNRPVTAPVNLPVGSEPGWELDNNEDDEALKSIPESCVLLHSLRQSREKWLTSMFPRFSIRSRGGKTSDQAPQPPPHTIQTRGKCDLEIGPHTFPDTVFYEVHYLSPQTHLPSLPGYAYQPQNSSWQAKTPYGAYAQPTSTNVAPTSFELEKSSTPLISSLTAVTTITPALINQVNSAASSNPILANLLQLAAAGKATAEQLKTLGLLIQSLATSESTQILPPSGTSSQTQPTLPSTPSATETSLPSPAPIREFDLVLEFRETPYERWVFPRGVVTCETVMDTPGATPYTILKARIPFDKANTAFIPMSDAPSLANAKDEPAHVVSFRIKRTPPAVWDTIWRWIGGERKIQENRKILETIDSPGREYLGYQLAQGSLLSQLQVATAPTFSMKLLKPSTTSTPRTKRKVARQKTDTPQTQTTGTSTPQNSKGESVTSAKRRRVSHHGGGSTIIQCSSCKRTDVPLIQGGKFCHSCVDAGRGTPVAQLYQFTSYVPTTTNHSNTPVSVTPPNQIPPVKSTSDTPPDPGINE</sequence>
<proteinExistence type="predicted"/>
<accession>A0A369K253</accession>
<feature type="region of interest" description="Disordered" evidence="1">
    <location>
        <begin position="498"/>
        <end position="529"/>
    </location>
</feature>
<comment type="caution">
    <text evidence="2">The sequence shown here is derived from an EMBL/GenBank/DDBJ whole genome shotgun (WGS) entry which is preliminary data.</text>
</comment>
<feature type="region of interest" description="Disordered" evidence="1">
    <location>
        <begin position="1"/>
        <end position="20"/>
    </location>
</feature>
<protein>
    <submittedName>
        <fullName evidence="2">SWR1 complex subunit swc3</fullName>
    </submittedName>
</protein>
<evidence type="ECO:0000313" key="3">
    <source>
        <dbReference type="Proteomes" id="UP000076154"/>
    </source>
</evidence>
<feature type="region of interest" description="Disordered" evidence="1">
    <location>
        <begin position="394"/>
        <end position="449"/>
    </location>
</feature>
<dbReference type="InParanoid" id="A0A369K253"/>
<evidence type="ECO:0000256" key="1">
    <source>
        <dbReference type="SAM" id="MobiDB-lite"/>
    </source>
</evidence>
<dbReference type="OrthoDB" id="5338195at2759"/>
<dbReference type="EMBL" id="LUEZ02000010">
    <property type="protein sequence ID" value="RDB28711.1"/>
    <property type="molecule type" value="Genomic_DNA"/>
</dbReference>
<feature type="compositionally biased region" description="Low complexity" evidence="1">
    <location>
        <begin position="414"/>
        <end position="427"/>
    </location>
</feature>
<organism evidence="2 3">
    <name type="scientific">Hypsizygus marmoreus</name>
    <name type="common">White beech mushroom</name>
    <name type="synonym">Agaricus marmoreus</name>
    <dbReference type="NCBI Taxonomy" id="39966"/>
    <lineage>
        <taxon>Eukaryota</taxon>
        <taxon>Fungi</taxon>
        <taxon>Dikarya</taxon>
        <taxon>Basidiomycota</taxon>
        <taxon>Agaricomycotina</taxon>
        <taxon>Agaricomycetes</taxon>
        <taxon>Agaricomycetidae</taxon>
        <taxon>Agaricales</taxon>
        <taxon>Tricholomatineae</taxon>
        <taxon>Lyophyllaceae</taxon>
        <taxon>Hypsizygus</taxon>
    </lineage>
</organism>
<evidence type="ECO:0000313" key="2">
    <source>
        <dbReference type="EMBL" id="RDB28711.1"/>
    </source>
</evidence>
<dbReference type="AlphaFoldDB" id="A0A369K253"/>
<gene>
    <name evidence="2" type="primary">swc3</name>
    <name evidence="2" type="ORF">Hypma_015775</name>
</gene>
<feature type="region of interest" description="Disordered" evidence="1">
    <location>
        <begin position="61"/>
        <end position="83"/>
    </location>
</feature>